<dbReference type="VEuPathDB" id="FungiDB:BD410DRAFT_730555"/>
<dbReference type="OrthoDB" id="3041043at2759"/>
<accession>A0A4Y7PRB3</accession>
<dbReference type="Proteomes" id="UP000294933">
    <property type="component" value="Unassembled WGS sequence"/>
</dbReference>
<gene>
    <name evidence="1" type="ORF">BD410DRAFT_730555</name>
</gene>
<dbReference type="EMBL" id="ML170229">
    <property type="protein sequence ID" value="TDL17060.1"/>
    <property type="molecule type" value="Genomic_DNA"/>
</dbReference>
<proteinExistence type="predicted"/>
<protein>
    <submittedName>
        <fullName evidence="1">Uncharacterized protein</fullName>
    </submittedName>
</protein>
<evidence type="ECO:0000313" key="1">
    <source>
        <dbReference type="EMBL" id="TDL17060.1"/>
    </source>
</evidence>
<sequence>MFDRISITDVLLNHCTPATIYRFGRTCKLLRRTTQFYCKRAFDINARLRHFLADPVGFRTLMARTGTIISGSNALQFMGRTVYRHSDLDVYTEQRHSKEVGRWLVEQEGYTFRPHTDQPHDFESATETRTDVDDPEYKINSVYSVLDFVSAPLADGSQRTVQVIIAMKSVMECVFEFHSTAVMNVITHCAAYSLYPKGTFEEMRSLVTDGRYTLHRRALEKYAARGYRNVAQLMPNEADSPTSPFRPERWVGDDVTWILPLDMTGVKIMPLSRTTPALSFDPITLCSWNHVELVSKENGLLEDVTVQYAIHHSELNSELLYYRYTVPQDFVSLMMPFFRKHGAMEYVIRDSNNKEFWFW</sequence>
<organism evidence="1 2">
    <name type="scientific">Rickenella mellea</name>
    <dbReference type="NCBI Taxonomy" id="50990"/>
    <lineage>
        <taxon>Eukaryota</taxon>
        <taxon>Fungi</taxon>
        <taxon>Dikarya</taxon>
        <taxon>Basidiomycota</taxon>
        <taxon>Agaricomycotina</taxon>
        <taxon>Agaricomycetes</taxon>
        <taxon>Hymenochaetales</taxon>
        <taxon>Rickenellaceae</taxon>
        <taxon>Rickenella</taxon>
    </lineage>
</organism>
<reference evidence="1 2" key="1">
    <citation type="submission" date="2018-06" db="EMBL/GenBank/DDBJ databases">
        <title>A transcriptomic atlas of mushroom development highlights an independent origin of complex multicellularity.</title>
        <authorList>
            <consortium name="DOE Joint Genome Institute"/>
            <person name="Krizsan K."/>
            <person name="Almasi E."/>
            <person name="Merenyi Z."/>
            <person name="Sahu N."/>
            <person name="Viragh M."/>
            <person name="Koszo T."/>
            <person name="Mondo S."/>
            <person name="Kiss B."/>
            <person name="Balint B."/>
            <person name="Kues U."/>
            <person name="Barry K."/>
            <person name="Hegedus J.C."/>
            <person name="Henrissat B."/>
            <person name="Johnson J."/>
            <person name="Lipzen A."/>
            <person name="Ohm R."/>
            <person name="Nagy I."/>
            <person name="Pangilinan J."/>
            <person name="Yan J."/>
            <person name="Xiong Y."/>
            <person name="Grigoriev I.V."/>
            <person name="Hibbett D.S."/>
            <person name="Nagy L.G."/>
        </authorList>
    </citation>
    <scope>NUCLEOTIDE SEQUENCE [LARGE SCALE GENOMIC DNA]</scope>
    <source>
        <strain evidence="1 2">SZMC22713</strain>
    </source>
</reference>
<keyword evidence="2" id="KW-1185">Reference proteome</keyword>
<dbReference type="AlphaFoldDB" id="A0A4Y7PRB3"/>
<evidence type="ECO:0000313" key="2">
    <source>
        <dbReference type="Proteomes" id="UP000294933"/>
    </source>
</evidence>
<name>A0A4Y7PRB3_9AGAM</name>